<proteinExistence type="predicted"/>
<dbReference type="EMBL" id="AQFT01000107">
    <property type="protein sequence ID" value="EMZ23450.1"/>
    <property type="molecule type" value="Genomic_DNA"/>
</dbReference>
<name>N2ABJ7_9FIRM</name>
<reference evidence="4 5" key="1">
    <citation type="journal article" date="2014" name="Genome Announc.">
        <title>Draft genome sequences of the altered schaedler flora, a defined bacterial community from gnotobiotic mice.</title>
        <authorList>
            <person name="Wannemuehler M.J."/>
            <person name="Overstreet A.M."/>
            <person name="Ward D.V."/>
            <person name="Phillips G.J."/>
        </authorList>
    </citation>
    <scope>NUCLEOTIDE SEQUENCE [LARGE SCALE GENOMIC DNA]</scope>
    <source>
        <strain evidence="4 5">ASF492</strain>
    </source>
</reference>
<dbReference type="SUPFAM" id="SSF69360">
    <property type="entry name" value="Cell wall binding repeat"/>
    <property type="match status" value="1"/>
</dbReference>
<dbReference type="Proteomes" id="UP000012589">
    <property type="component" value="Unassembled WGS sequence"/>
</dbReference>
<dbReference type="eggNOG" id="COG5263">
    <property type="taxonomic scope" value="Bacteria"/>
</dbReference>
<dbReference type="InterPro" id="IPR002931">
    <property type="entry name" value="Transglutaminase-like"/>
</dbReference>
<dbReference type="PROSITE" id="PS51170">
    <property type="entry name" value="CW"/>
    <property type="match status" value="1"/>
</dbReference>
<evidence type="ECO:0000259" key="3">
    <source>
        <dbReference type="Pfam" id="PF01841"/>
    </source>
</evidence>
<dbReference type="InterPro" id="IPR018337">
    <property type="entry name" value="Cell_wall/Cho-bd_repeat"/>
</dbReference>
<dbReference type="Pfam" id="PF19127">
    <property type="entry name" value="Choline_bind_3"/>
    <property type="match status" value="2"/>
</dbReference>
<sequence>MRREYKMGKQIVCLLAVTGMLCIRTSVITNAQVWQTFSENQAYEVTEQILAGWQETDGRRYYYIAESGQLAQGWQEIDGKSYYFEPETGEMMTGCQELEDGMYYFSEETGAMRTGWQTVEGEKRYFSISSGRMVTGWQKIGGKRYYFSKNTGEVLTGLQQINGTYYIFDGKGRLAESKDVSLITVGSSIYCADKNGKASSGWHLIGKKLYYASKKGKVKKNTTYQGITFGSKGAAKDDTYSRLKIKAMQTIASITNAKMSKSQKLEACWSYIVGGKFRYAVKYPDLNASGWQKKTAYDMLTSGSGNCYGFACAFAALAQEIGYEPYIVCGRVRGSRDRAADGYTRHAWVRINGRYYDPEAQYAGWRRGIYGSGTYTASHMVGTILKF</sequence>
<evidence type="ECO:0000256" key="2">
    <source>
        <dbReference type="PROSITE-ProRule" id="PRU00591"/>
    </source>
</evidence>
<evidence type="ECO:0000256" key="1">
    <source>
        <dbReference type="ARBA" id="ARBA00022737"/>
    </source>
</evidence>
<gene>
    <name evidence="4" type="ORF">C823_03621</name>
</gene>
<protein>
    <recommendedName>
        <fullName evidence="3">Transglutaminase-like domain-containing protein</fullName>
    </recommendedName>
</protein>
<comment type="caution">
    <text evidence="4">The sequence shown here is derived from an EMBL/GenBank/DDBJ whole genome shotgun (WGS) entry which is preliminary data.</text>
</comment>
<keyword evidence="5" id="KW-1185">Reference proteome</keyword>
<evidence type="ECO:0000313" key="4">
    <source>
        <dbReference type="EMBL" id="EMZ23450.1"/>
    </source>
</evidence>
<evidence type="ECO:0000313" key="5">
    <source>
        <dbReference type="Proteomes" id="UP000012589"/>
    </source>
</evidence>
<dbReference type="SUPFAM" id="SSF54001">
    <property type="entry name" value="Cysteine proteinases"/>
    <property type="match status" value="1"/>
</dbReference>
<dbReference type="OrthoDB" id="1771689at2"/>
<dbReference type="HOGENOM" id="CLU_060085_0_0_9"/>
<dbReference type="Pfam" id="PF01841">
    <property type="entry name" value="Transglut_core"/>
    <property type="match status" value="1"/>
</dbReference>
<feature type="repeat" description="Cell wall-binding" evidence="2">
    <location>
        <begin position="134"/>
        <end position="153"/>
    </location>
</feature>
<accession>N2ABJ7</accession>
<dbReference type="AlphaFoldDB" id="N2ABJ7"/>
<dbReference type="InterPro" id="IPR038765">
    <property type="entry name" value="Papain-like_cys_pep_sf"/>
</dbReference>
<organism evidence="4 5">
    <name type="scientific">Eubacterium plexicaudatum ASF492</name>
    <dbReference type="NCBI Taxonomy" id="1235802"/>
    <lineage>
        <taxon>Bacteria</taxon>
        <taxon>Bacillati</taxon>
        <taxon>Bacillota</taxon>
        <taxon>Clostridia</taxon>
        <taxon>Eubacteriales</taxon>
        <taxon>Eubacteriaceae</taxon>
        <taxon>Eubacterium</taxon>
    </lineage>
</organism>
<dbReference type="Gene3D" id="2.10.270.10">
    <property type="entry name" value="Cholin Binding"/>
    <property type="match status" value="2"/>
</dbReference>
<keyword evidence="1" id="KW-0677">Repeat</keyword>
<feature type="domain" description="Transglutaminase-like" evidence="3">
    <location>
        <begin position="252"/>
        <end position="351"/>
    </location>
</feature>
<dbReference type="Gene3D" id="3.10.620.30">
    <property type="match status" value="1"/>
</dbReference>
<dbReference type="PATRIC" id="fig|1235802.3.peg.3825"/>
<dbReference type="STRING" id="1235802.C823_03621"/>